<name>A0A4R7IZ06_9ACTN</name>
<dbReference type="GO" id="GO:0016740">
    <property type="term" value="F:transferase activity"/>
    <property type="evidence" value="ECO:0007669"/>
    <property type="project" value="UniProtKB-KW"/>
</dbReference>
<feature type="domain" description="Polysaccharide pyruvyl transferase" evidence="2">
    <location>
        <begin position="41"/>
        <end position="294"/>
    </location>
</feature>
<organism evidence="3 4">
    <name type="scientific">Naumannella halotolerans</name>
    <dbReference type="NCBI Taxonomy" id="993414"/>
    <lineage>
        <taxon>Bacteria</taxon>
        <taxon>Bacillati</taxon>
        <taxon>Actinomycetota</taxon>
        <taxon>Actinomycetes</taxon>
        <taxon>Propionibacteriales</taxon>
        <taxon>Propionibacteriaceae</taxon>
        <taxon>Naumannella</taxon>
    </lineage>
</organism>
<dbReference type="Pfam" id="PF04230">
    <property type="entry name" value="PS_pyruv_trans"/>
    <property type="match status" value="1"/>
</dbReference>
<comment type="caution">
    <text evidence="3">The sequence shown here is derived from an EMBL/GenBank/DDBJ whole genome shotgun (WGS) entry which is preliminary data.</text>
</comment>
<keyword evidence="4" id="KW-1185">Reference proteome</keyword>
<dbReference type="EMBL" id="SOAW01000003">
    <property type="protein sequence ID" value="TDT29960.1"/>
    <property type="molecule type" value="Genomic_DNA"/>
</dbReference>
<evidence type="ECO:0000259" key="2">
    <source>
        <dbReference type="Pfam" id="PF04230"/>
    </source>
</evidence>
<dbReference type="PANTHER" id="PTHR36836:SF1">
    <property type="entry name" value="COLANIC ACID BIOSYNTHESIS PROTEIN WCAK"/>
    <property type="match status" value="1"/>
</dbReference>
<feature type="region of interest" description="Disordered" evidence="1">
    <location>
        <begin position="1"/>
        <end position="21"/>
    </location>
</feature>
<dbReference type="PANTHER" id="PTHR36836">
    <property type="entry name" value="COLANIC ACID BIOSYNTHESIS PROTEIN WCAK"/>
    <property type="match status" value="1"/>
</dbReference>
<gene>
    <name evidence="3" type="ORF">CLV29_2983</name>
</gene>
<evidence type="ECO:0000256" key="1">
    <source>
        <dbReference type="SAM" id="MobiDB-lite"/>
    </source>
</evidence>
<dbReference type="RefSeq" id="WP_133755878.1">
    <property type="nucleotide sequence ID" value="NZ_SOAW01000003.1"/>
</dbReference>
<reference evidence="3 4" key="1">
    <citation type="submission" date="2019-03" db="EMBL/GenBank/DDBJ databases">
        <title>Genomic Encyclopedia of Archaeal and Bacterial Type Strains, Phase II (KMG-II): from individual species to whole genera.</title>
        <authorList>
            <person name="Goeker M."/>
        </authorList>
    </citation>
    <scope>NUCLEOTIDE SEQUENCE [LARGE SCALE GENOMIC DNA]</scope>
    <source>
        <strain evidence="3 4">DSM 24323</strain>
    </source>
</reference>
<sequence>MSQAEPPETSRPEPSKESLEGELRGLLKPRVGVTGSYARGNYGDELYVRVFEHWLGQWADLTLLTGIFRPEYFRGLRNAQVDLMDAVVLGGGDLLCPYRPKVDPDFINPMYLRRPVHVAGIGVELNRTDIDESTVGKWKRFLTDPNIRSISTRDPRSAEWIIEHISPNVPVSSHPDLVCALPLPPAPRPDGAPVLGLVTRHIKHPKEYVLMAEVSRRLIEQGWRVRHIIGGVAGHGRKDFENAAELKVEGKETCYTENLDDISRALGECSLVLSMKLHTTLVATMYGVPTISMNPVAKARAFMRSIDREDLALPANDRRVFDIIEGGVPEVPMDKVAKLRADAIDSLKSLSRKIWDDHRNQSSVRQSLLPGSPGWFTDAG</sequence>
<protein>
    <submittedName>
        <fullName evidence="3">Polysaccharide pyruvyl transferase WcaK-like protein</fullName>
    </submittedName>
</protein>
<feature type="compositionally biased region" description="Basic and acidic residues" evidence="1">
    <location>
        <begin position="8"/>
        <end position="21"/>
    </location>
</feature>
<evidence type="ECO:0000313" key="4">
    <source>
        <dbReference type="Proteomes" id="UP000295371"/>
    </source>
</evidence>
<dbReference type="OrthoDB" id="3240130at2"/>
<accession>A0A4R7IZ06</accession>
<dbReference type="AlphaFoldDB" id="A0A4R7IZ06"/>
<dbReference type="InterPro" id="IPR007345">
    <property type="entry name" value="Polysacch_pyruvyl_Trfase"/>
</dbReference>
<evidence type="ECO:0000313" key="3">
    <source>
        <dbReference type="EMBL" id="TDT29960.1"/>
    </source>
</evidence>
<proteinExistence type="predicted"/>
<dbReference type="Proteomes" id="UP000295371">
    <property type="component" value="Unassembled WGS sequence"/>
</dbReference>
<keyword evidence="3" id="KW-0808">Transferase</keyword>